<gene>
    <name evidence="3" type="ORF">LSINAPIS_LOCUS11196</name>
</gene>
<keyword evidence="4" id="KW-1185">Reference proteome</keyword>
<dbReference type="EMBL" id="FZQP02004841">
    <property type="protein sequence ID" value="VVD00596.1"/>
    <property type="molecule type" value="Genomic_DNA"/>
</dbReference>
<dbReference type="InterPro" id="IPR058999">
    <property type="entry name" value="EIF3CL_C"/>
</dbReference>
<organism evidence="3 4">
    <name type="scientific">Leptidea sinapis</name>
    <dbReference type="NCBI Taxonomy" id="189913"/>
    <lineage>
        <taxon>Eukaryota</taxon>
        <taxon>Metazoa</taxon>
        <taxon>Ecdysozoa</taxon>
        <taxon>Arthropoda</taxon>
        <taxon>Hexapoda</taxon>
        <taxon>Insecta</taxon>
        <taxon>Pterygota</taxon>
        <taxon>Neoptera</taxon>
        <taxon>Endopterygota</taxon>
        <taxon>Lepidoptera</taxon>
        <taxon>Glossata</taxon>
        <taxon>Ditrysia</taxon>
        <taxon>Papilionoidea</taxon>
        <taxon>Pieridae</taxon>
        <taxon>Dismorphiinae</taxon>
        <taxon>Leptidea</taxon>
    </lineage>
</organism>
<dbReference type="PANTHER" id="PTHR13937:SF0">
    <property type="entry name" value="EUKARYOTIC TRANSLATION INITIATION FACTOR 3 SUBUNIT C-RELATED"/>
    <property type="match status" value="1"/>
</dbReference>
<proteinExistence type="predicted"/>
<dbReference type="Proteomes" id="UP000324832">
    <property type="component" value="Unassembled WGS sequence"/>
</dbReference>
<dbReference type="InterPro" id="IPR027516">
    <property type="entry name" value="EIF3C"/>
</dbReference>
<dbReference type="AlphaFoldDB" id="A0A5E4QSP6"/>
<dbReference type="GO" id="GO:0031369">
    <property type="term" value="F:translation initiation factor binding"/>
    <property type="evidence" value="ECO:0007669"/>
    <property type="project" value="InterPro"/>
</dbReference>
<feature type="compositionally biased region" description="Basic and acidic residues" evidence="1">
    <location>
        <begin position="98"/>
        <end position="107"/>
    </location>
</feature>
<reference evidence="3 4" key="1">
    <citation type="submission" date="2017-07" db="EMBL/GenBank/DDBJ databases">
        <authorList>
            <person name="Talla V."/>
            <person name="Backstrom N."/>
        </authorList>
    </citation>
    <scope>NUCLEOTIDE SEQUENCE [LARGE SCALE GENOMIC DNA]</scope>
</reference>
<evidence type="ECO:0000259" key="2">
    <source>
        <dbReference type="Pfam" id="PF26569"/>
    </source>
</evidence>
<dbReference type="GO" id="GO:0005852">
    <property type="term" value="C:eukaryotic translation initiation factor 3 complex"/>
    <property type="evidence" value="ECO:0007669"/>
    <property type="project" value="InterPro"/>
</dbReference>
<evidence type="ECO:0000313" key="3">
    <source>
        <dbReference type="EMBL" id="VVD00596.1"/>
    </source>
</evidence>
<accession>A0A5E4QSP6</accession>
<feature type="region of interest" description="Disordered" evidence="1">
    <location>
        <begin position="65"/>
        <end position="107"/>
    </location>
</feature>
<dbReference type="GO" id="GO:0003743">
    <property type="term" value="F:translation initiation factor activity"/>
    <property type="evidence" value="ECO:0007669"/>
    <property type="project" value="InterPro"/>
</dbReference>
<feature type="compositionally biased region" description="Basic and acidic residues" evidence="1">
    <location>
        <begin position="77"/>
        <end position="91"/>
    </location>
</feature>
<dbReference type="Pfam" id="PF26569">
    <property type="entry name" value="EIF3CL_C"/>
    <property type="match status" value="1"/>
</dbReference>
<sequence length="107" mass="12418">MPRQRVHSLVSKMIINEELLASLDDPSECAILHRSEPTRMQALALQLADKVGNLVDSNERIFEKQGSFFQRGGAPRGEGRQRGERPRDGWARRQRNRRRDEDRAHEE</sequence>
<protein>
    <recommendedName>
        <fullName evidence="2">EIF3CL-like C-terminal domain-containing protein</fullName>
    </recommendedName>
</protein>
<dbReference type="PANTHER" id="PTHR13937">
    <property type="entry name" value="EUKARYOTIC TRANSLATION INITATION FACTOR 3, SUBUNIT 8 EIF3S8 -RELATED"/>
    <property type="match status" value="1"/>
</dbReference>
<name>A0A5E4QSP6_9NEOP</name>
<evidence type="ECO:0000313" key="4">
    <source>
        <dbReference type="Proteomes" id="UP000324832"/>
    </source>
</evidence>
<feature type="domain" description="EIF3CL-like C-terminal" evidence="2">
    <location>
        <begin position="41"/>
        <end position="63"/>
    </location>
</feature>
<evidence type="ECO:0000256" key="1">
    <source>
        <dbReference type="SAM" id="MobiDB-lite"/>
    </source>
</evidence>
<dbReference type="GO" id="GO:0003723">
    <property type="term" value="F:RNA binding"/>
    <property type="evidence" value="ECO:0007669"/>
    <property type="project" value="InterPro"/>
</dbReference>